<dbReference type="SUPFAM" id="SSF51735">
    <property type="entry name" value="NAD(P)-binding Rossmann-fold domains"/>
    <property type="match status" value="1"/>
</dbReference>
<organism evidence="3 4">
    <name type="scientific">Occultella aeris</name>
    <dbReference type="NCBI Taxonomy" id="2761496"/>
    <lineage>
        <taxon>Bacteria</taxon>
        <taxon>Bacillati</taxon>
        <taxon>Actinomycetota</taxon>
        <taxon>Actinomycetes</taxon>
        <taxon>Micrococcales</taxon>
        <taxon>Ruaniaceae</taxon>
        <taxon>Occultella</taxon>
    </lineage>
</organism>
<dbReference type="PANTHER" id="PTHR42760:SF133">
    <property type="entry name" value="3-OXOACYL-[ACYL-CARRIER-PROTEIN] REDUCTASE"/>
    <property type="match status" value="1"/>
</dbReference>
<comment type="similarity">
    <text evidence="1">Belongs to the short-chain dehydrogenases/reductases (SDR) family.</text>
</comment>
<gene>
    <name evidence="3" type="primary">lvr_3</name>
    <name evidence="3" type="ORF">HALOF300_01934</name>
</gene>
<dbReference type="FunFam" id="3.40.50.720:FF:000084">
    <property type="entry name" value="Short-chain dehydrogenase reductase"/>
    <property type="match status" value="1"/>
</dbReference>
<proteinExistence type="inferred from homology"/>
<sequence>MRGLTGRVALVTGAGHGIGAAIAGRLAAEGVRVVGVDLDLPAVEAVVGGLPTAGLALRTDVTDRAGIDAAVAATVEEFGGIDILVNNVGVAGGIPLEDVDDTEWDRQVGPTLRGAVRCIQACLPELLRAAGGGRIISIASVNGMTAVGDVPYSAAKAALINASLNIAVDYGPKVQGTIGGGSGWVRSNVVSPGTIVTRNWTEGGPEQLETLDKMAQLYPMGRVGQPDEVAAAVAFLASDDASWITGVNLPVDGGFTTGPLVRIRDF</sequence>
<dbReference type="EC" id="1.1.1.-" evidence="3"/>
<dbReference type="AlphaFoldDB" id="A0A7M4DII1"/>
<dbReference type="Proteomes" id="UP000419743">
    <property type="component" value="Unassembled WGS sequence"/>
</dbReference>
<dbReference type="PRINTS" id="PR00081">
    <property type="entry name" value="GDHRDH"/>
</dbReference>
<accession>A0A7M4DII1</accession>
<comment type="caution">
    <text evidence="3">The sequence shown here is derived from an EMBL/GenBank/DDBJ whole genome shotgun (WGS) entry which is preliminary data.</text>
</comment>
<keyword evidence="2 3" id="KW-0560">Oxidoreductase</keyword>
<keyword evidence="4" id="KW-1185">Reference proteome</keyword>
<name>A0A7M4DII1_9MICO</name>
<evidence type="ECO:0000256" key="2">
    <source>
        <dbReference type="ARBA" id="ARBA00023002"/>
    </source>
</evidence>
<dbReference type="CDD" id="cd05233">
    <property type="entry name" value="SDR_c"/>
    <property type="match status" value="1"/>
</dbReference>
<dbReference type="Gene3D" id="3.40.50.720">
    <property type="entry name" value="NAD(P)-binding Rossmann-like Domain"/>
    <property type="match status" value="1"/>
</dbReference>
<dbReference type="Pfam" id="PF13561">
    <property type="entry name" value="adh_short_C2"/>
    <property type="match status" value="1"/>
</dbReference>
<dbReference type="RefSeq" id="WP_156740728.1">
    <property type="nucleotide sequence ID" value="NZ_CACRYJ010000025.1"/>
</dbReference>
<evidence type="ECO:0000313" key="3">
    <source>
        <dbReference type="EMBL" id="VZO36754.1"/>
    </source>
</evidence>
<protein>
    <submittedName>
        <fullName evidence="3">Levodione reductase</fullName>
        <ecNumber evidence="3">1.1.1.-</ecNumber>
    </submittedName>
</protein>
<dbReference type="GO" id="GO:0016616">
    <property type="term" value="F:oxidoreductase activity, acting on the CH-OH group of donors, NAD or NADP as acceptor"/>
    <property type="evidence" value="ECO:0007669"/>
    <property type="project" value="TreeGrafter"/>
</dbReference>
<reference evidence="3 4" key="1">
    <citation type="submission" date="2019-11" db="EMBL/GenBank/DDBJ databases">
        <authorList>
            <person name="Criscuolo A."/>
        </authorList>
    </citation>
    <scope>NUCLEOTIDE SEQUENCE [LARGE SCALE GENOMIC DNA]</scope>
    <source>
        <strain evidence="3">CIP111667</strain>
    </source>
</reference>
<dbReference type="PRINTS" id="PR00080">
    <property type="entry name" value="SDRFAMILY"/>
</dbReference>
<evidence type="ECO:0000256" key="1">
    <source>
        <dbReference type="ARBA" id="ARBA00006484"/>
    </source>
</evidence>
<dbReference type="InterPro" id="IPR002347">
    <property type="entry name" value="SDR_fam"/>
</dbReference>
<dbReference type="PANTHER" id="PTHR42760">
    <property type="entry name" value="SHORT-CHAIN DEHYDROGENASES/REDUCTASES FAMILY MEMBER"/>
    <property type="match status" value="1"/>
</dbReference>
<dbReference type="InterPro" id="IPR036291">
    <property type="entry name" value="NAD(P)-bd_dom_sf"/>
</dbReference>
<dbReference type="EMBL" id="CACRYJ010000025">
    <property type="protein sequence ID" value="VZO36754.1"/>
    <property type="molecule type" value="Genomic_DNA"/>
</dbReference>
<evidence type="ECO:0000313" key="4">
    <source>
        <dbReference type="Proteomes" id="UP000419743"/>
    </source>
</evidence>